<keyword evidence="1" id="KW-0812">Transmembrane</keyword>
<evidence type="ECO:0000313" key="3">
    <source>
        <dbReference type="Proteomes" id="UP001424459"/>
    </source>
</evidence>
<keyword evidence="3" id="KW-1185">Reference proteome</keyword>
<evidence type="ECO:0000256" key="1">
    <source>
        <dbReference type="SAM" id="Phobius"/>
    </source>
</evidence>
<name>A0ABP7UAP0_9SPHN</name>
<accession>A0ABP7UAP0</accession>
<dbReference type="Proteomes" id="UP001424459">
    <property type="component" value="Unassembled WGS sequence"/>
</dbReference>
<evidence type="ECO:0000313" key="2">
    <source>
        <dbReference type="EMBL" id="GAA4039119.1"/>
    </source>
</evidence>
<keyword evidence="1" id="KW-0472">Membrane</keyword>
<keyword evidence="1" id="KW-1133">Transmembrane helix</keyword>
<proteinExistence type="predicted"/>
<comment type="caution">
    <text evidence="2">The sequence shown here is derived from an EMBL/GenBank/DDBJ whole genome shotgun (WGS) entry which is preliminary data.</text>
</comment>
<gene>
    <name evidence="2" type="ORF">GCM10022281_20000</name>
</gene>
<sequence length="111" mass="12792">MTPELRDWYAFKELVAHATGWPMDTLHVLLGVILQLVFAGLMRRSVADIRPWALVLLLETANEVYDLWFERWPDLAMQLGEGARDMLGTMILPTLLLWLARRHPALLAGRR</sequence>
<dbReference type="EMBL" id="BAABBR010000001">
    <property type="protein sequence ID" value="GAA4039119.1"/>
    <property type="molecule type" value="Genomic_DNA"/>
</dbReference>
<evidence type="ECO:0008006" key="4">
    <source>
        <dbReference type="Google" id="ProtNLM"/>
    </source>
</evidence>
<dbReference type="RefSeq" id="WP_344696935.1">
    <property type="nucleotide sequence ID" value="NZ_BAABBR010000001.1"/>
</dbReference>
<reference evidence="3" key="1">
    <citation type="journal article" date="2019" name="Int. J. Syst. Evol. Microbiol.">
        <title>The Global Catalogue of Microorganisms (GCM) 10K type strain sequencing project: providing services to taxonomists for standard genome sequencing and annotation.</title>
        <authorList>
            <consortium name="The Broad Institute Genomics Platform"/>
            <consortium name="The Broad Institute Genome Sequencing Center for Infectious Disease"/>
            <person name="Wu L."/>
            <person name="Ma J."/>
        </authorList>
    </citation>
    <scope>NUCLEOTIDE SEQUENCE [LARGE SCALE GENOMIC DNA]</scope>
    <source>
        <strain evidence="3">JCM 17564</strain>
    </source>
</reference>
<organism evidence="2 3">
    <name type="scientific">Sphingomonas rosea</name>
    <dbReference type="NCBI Taxonomy" id="335605"/>
    <lineage>
        <taxon>Bacteria</taxon>
        <taxon>Pseudomonadati</taxon>
        <taxon>Pseudomonadota</taxon>
        <taxon>Alphaproteobacteria</taxon>
        <taxon>Sphingomonadales</taxon>
        <taxon>Sphingomonadaceae</taxon>
        <taxon>Sphingomonas</taxon>
    </lineage>
</organism>
<protein>
    <recommendedName>
        <fullName evidence="4">VanZ-like domain-containing protein</fullName>
    </recommendedName>
</protein>
<feature type="transmembrane region" description="Helical" evidence="1">
    <location>
        <begin position="20"/>
        <end position="41"/>
    </location>
</feature>